<dbReference type="Pfam" id="PF23030">
    <property type="entry name" value="SCAF11-like_C"/>
    <property type="match status" value="1"/>
</dbReference>
<dbReference type="InterPro" id="IPR052650">
    <property type="entry name" value="Zinc_finger_CCCH"/>
</dbReference>
<comment type="caution">
    <text evidence="2">The sequence shown here is derived from an EMBL/GenBank/DDBJ whole genome shotgun (WGS) entry which is preliminary data.</text>
</comment>
<accession>A0A9Q0F744</accession>
<keyword evidence="3" id="KW-1185">Reference proteome</keyword>
<organism evidence="2 3">
    <name type="scientific">Turnera subulata</name>
    <dbReference type="NCBI Taxonomy" id="218843"/>
    <lineage>
        <taxon>Eukaryota</taxon>
        <taxon>Viridiplantae</taxon>
        <taxon>Streptophyta</taxon>
        <taxon>Embryophyta</taxon>
        <taxon>Tracheophyta</taxon>
        <taxon>Spermatophyta</taxon>
        <taxon>Magnoliopsida</taxon>
        <taxon>eudicotyledons</taxon>
        <taxon>Gunneridae</taxon>
        <taxon>Pentapetalae</taxon>
        <taxon>rosids</taxon>
        <taxon>fabids</taxon>
        <taxon>Malpighiales</taxon>
        <taxon>Passifloraceae</taxon>
        <taxon>Turnera</taxon>
    </lineage>
</organism>
<protein>
    <recommendedName>
        <fullName evidence="1">SFR19-like C-terminal domain-containing protein</fullName>
    </recommendedName>
</protein>
<dbReference type="InterPro" id="IPR057031">
    <property type="entry name" value="SFR19-like_C"/>
</dbReference>
<gene>
    <name evidence="2" type="ORF">Tsubulata_011193</name>
</gene>
<reference evidence="2" key="1">
    <citation type="submission" date="2022-02" db="EMBL/GenBank/DDBJ databases">
        <authorList>
            <person name="Henning P.M."/>
            <person name="McCubbin A.G."/>
            <person name="Shore J.S."/>
        </authorList>
    </citation>
    <scope>NUCLEOTIDE SEQUENCE</scope>
    <source>
        <strain evidence="2">F60SS</strain>
        <tissue evidence="2">Leaves</tissue>
    </source>
</reference>
<sequence length="86" mass="9860">IRAFKFALVEFVKDLLKPTWKEGQVSKDAYKSIVKKVVDKVTNTMQSTSIPQTQEKIDQYLSFSKPKLTKLVQVTSDALLLVPFHF</sequence>
<name>A0A9Q0F744_9ROSI</name>
<feature type="non-terminal residue" evidence="2">
    <location>
        <position position="1"/>
    </location>
</feature>
<evidence type="ECO:0000313" key="3">
    <source>
        <dbReference type="Proteomes" id="UP001141552"/>
    </source>
</evidence>
<dbReference type="EMBL" id="JAKUCV010006776">
    <property type="protein sequence ID" value="KAJ4825957.1"/>
    <property type="molecule type" value="Genomic_DNA"/>
</dbReference>
<evidence type="ECO:0000259" key="1">
    <source>
        <dbReference type="Pfam" id="PF23030"/>
    </source>
</evidence>
<dbReference type="OrthoDB" id="21470at2759"/>
<proteinExistence type="predicted"/>
<dbReference type="AlphaFoldDB" id="A0A9Q0F744"/>
<dbReference type="PANTHER" id="PTHR36886:SF8">
    <property type="entry name" value="ZINC FINGER CCCH DOMAIN-CONTAINING PROTEIN 38"/>
    <property type="match status" value="1"/>
</dbReference>
<dbReference type="PANTHER" id="PTHR36886">
    <property type="entry name" value="PROTEIN FRIGIDA-ESSENTIAL 1"/>
    <property type="match status" value="1"/>
</dbReference>
<dbReference type="Proteomes" id="UP001141552">
    <property type="component" value="Unassembled WGS sequence"/>
</dbReference>
<evidence type="ECO:0000313" key="2">
    <source>
        <dbReference type="EMBL" id="KAJ4825957.1"/>
    </source>
</evidence>
<reference evidence="2" key="2">
    <citation type="journal article" date="2023" name="Plants (Basel)">
        <title>Annotation of the Turnera subulata (Passifloraceae) Draft Genome Reveals the S-Locus Evolved after the Divergence of Turneroideae from Passifloroideae in a Stepwise Manner.</title>
        <authorList>
            <person name="Henning P.M."/>
            <person name="Roalson E.H."/>
            <person name="Mir W."/>
            <person name="McCubbin A.G."/>
            <person name="Shore J.S."/>
        </authorList>
    </citation>
    <scope>NUCLEOTIDE SEQUENCE</scope>
    <source>
        <strain evidence="2">F60SS</strain>
    </source>
</reference>
<feature type="domain" description="SFR19-like C-terminal" evidence="1">
    <location>
        <begin position="8"/>
        <end position="61"/>
    </location>
</feature>